<dbReference type="EMBL" id="JAIBSC010000027">
    <property type="protein sequence ID" value="KAH1907486.1"/>
    <property type="molecule type" value="Genomic_DNA"/>
</dbReference>
<accession>A0A229WCS4</accession>
<protein>
    <submittedName>
        <fullName evidence="2">Uncharacterized protein</fullName>
    </submittedName>
</protein>
<organism evidence="2 3">
    <name type="scientific">Aspergillus fumigatus</name>
    <name type="common">Neosartorya fumigata</name>
    <dbReference type="NCBI Taxonomy" id="746128"/>
    <lineage>
        <taxon>Eukaryota</taxon>
        <taxon>Fungi</taxon>
        <taxon>Dikarya</taxon>
        <taxon>Ascomycota</taxon>
        <taxon>Pezizomycotina</taxon>
        <taxon>Eurotiomycetes</taxon>
        <taxon>Eurotiomycetidae</taxon>
        <taxon>Eurotiales</taxon>
        <taxon>Aspergillaceae</taxon>
        <taxon>Aspergillus</taxon>
        <taxon>Aspergillus subgen. Fumigati</taxon>
    </lineage>
</organism>
<comment type="caution">
    <text evidence="2">The sequence shown here is derived from an EMBL/GenBank/DDBJ whole genome shotgun (WGS) entry which is preliminary data.</text>
</comment>
<dbReference type="Proteomes" id="UP000813423">
    <property type="component" value="Unassembled WGS sequence"/>
</dbReference>
<gene>
    <name evidence="2" type="ORF">KXV57_004226</name>
</gene>
<evidence type="ECO:0000313" key="3">
    <source>
        <dbReference type="Proteomes" id="UP000813423"/>
    </source>
</evidence>
<sequence length="127" mass="14742">MPDPYVKRPNPYPEEVEKDYDEYKKYHDLNSEARQKSKNNHLLLRTSENNPRYRQIMETVRDTAHDSMIAANNASAARAGFDHKYPYAYENPGAKQTHQKTAMELLNGARRARIHEQKASRALPGEK</sequence>
<evidence type="ECO:0000256" key="1">
    <source>
        <dbReference type="SAM" id="MobiDB-lite"/>
    </source>
</evidence>
<reference evidence="2" key="1">
    <citation type="submission" date="2021-08" db="EMBL/GenBank/DDBJ databases">
        <title>Global Aspergillus fumigatus from environmental and clinical sources.</title>
        <authorList>
            <person name="Barber A."/>
            <person name="Sae-Ong T."/>
        </authorList>
    </citation>
    <scope>NUCLEOTIDE SEQUENCE</scope>
    <source>
        <strain evidence="2">NRZ-2016-071</strain>
    </source>
</reference>
<feature type="region of interest" description="Disordered" evidence="1">
    <location>
        <begin position="31"/>
        <end position="50"/>
    </location>
</feature>
<evidence type="ECO:0000313" key="2">
    <source>
        <dbReference type="EMBL" id="KAH1907486.1"/>
    </source>
</evidence>
<proteinExistence type="predicted"/>
<name>A0A229WCS4_ASPFM</name>
<dbReference type="AlphaFoldDB" id="A0A229WCS4"/>